<dbReference type="Pfam" id="PF00177">
    <property type="entry name" value="Ribosomal_S7"/>
    <property type="match status" value="1"/>
</dbReference>
<feature type="domain" description="Small ribosomal subunit protein uS7" evidence="6">
    <location>
        <begin position="5"/>
        <end position="146"/>
    </location>
</feature>
<keyword evidence="2" id="KW-0699">rRNA-binding</keyword>
<dbReference type="PANTHER" id="PTHR11205">
    <property type="entry name" value="RIBOSOMAL PROTEIN S7"/>
    <property type="match status" value="1"/>
</dbReference>
<dbReference type="EMBL" id="MT117918">
    <property type="protein sequence ID" value="QJH88448.1"/>
    <property type="molecule type" value="Genomic_DNA"/>
</dbReference>
<dbReference type="InterPro" id="IPR023798">
    <property type="entry name" value="Ribosomal_uS7_dom"/>
</dbReference>
<gene>
    <name evidence="7" type="primary">rps7</name>
</gene>
<geneLocation type="chloroplast" evidence="7"/>
<keyword evidence="4 7" id="KW-0689">Ribosomal protein</keyword>
<keyword evidence="5" id="KW-0687">Ribonucleoprotein</keyword>
<dbReference type="InterPro" id="IPR000235">
    <property type="entry name" value="Ribosomal_uS7"/>
</dbReference>
<dbReference type="GO" id="GO:0003735">
    <property type="term" value="F:structural constituent of ribosome"/>
    <property type="evidence" value="ECO:0007669"/>
    <property type="project" value="InterPro"/>
</dbReference>
<evidence type="ECO:0000256" key="3">
    <source>
        <dbReference type="ARBA" id="ARBA00022884"/>
    </source>
</evidence>
<sequence>MIYCQKKFFTQDPVYNSILVQMLIIRILKKGNKNIAQKIVYKALNSIKEQTGKKPITILEQAILNSMPLVELKNKRIGNSIYKIPLELRSIKKISLGLKWIIDSSKNKKGHAFYFKLAQEILDCFNNQGSTIRKKQEMHQIAHKNKTFSYSSI</sequence>
<proteinExistence type="inferred from homology"/>
<accession>A0A6M3WWB6</accession>
<dbReference type="Gene3D" id="1.10.455.10">
    <property type="entry name" value="Ribosomal protein S7 domain"/>
    <property type="match status" value="1"/>
</dbReference>
<evidence type="ECO:0000313" key="7">
    <source>
        <dbReference type="EMBL" id="QJH88448.1"/>
    </source>
</evidence>
<keyword evidence="7" id="KW-0150">Chloroplast</keyword>
<dbReference type="InterPro" id="IPR005717">
    <property type="entry name" value="Ribosomal_uS7_bac/org-type"/>
</dbReference>
<dbReference type="NCBIfam" id="TIGR01029">
    <property type="entry name" value="rpsG_bact"/>
    <property type="match status" value="1"/>
</dbReference>
<name>A0A6M3WWB6_9FLOR</name>
<dbReference type="GO" id="GO:0019843">
    <property type="term" value="F:rRNA binding"/>
    <property type="evidence" value="ECO:0007669"/>
    <property type="project" value="UniProtKB-KW"/>
</dbReference>
<evidence type="ECO:0000256" key="5">
    <source>
        <dbReference type="ARBA" id="ARBA00023274"/>
    </source>
</evidence>
<comment type="similarity">
    <text evidence="1">Belongs to the universal ribosomal protein uS7 family.</text>
</comment>
<dbReference type="PIRSF" id="PIRSF002122">
    <property type="entry name" value="RPS7p_RPS7a_RPS5e_RPS7o"/>
    <property type="match status" value="1"/>
</dbReference>
<keyword evidence="7" id="KW-0934">Plastid</keyword>
<protein>
    <submittedName>
        <fullName evidence="7">Ribosomal protein S7</fullName>
    </submittedName>
</protein>
<organism evidence="7">
    <name type="scientific">Pterocladiophila hemisphaerica</name>
    <dbReference type="NCBI Taxonomy" id="2712948"/>
    <lineage>
        <taxon>Eukaryota</taxon>
        <taxon>Rhodophyta</taxon>
        <taxon>Florideophyceae</taxon>
        <taxon>Rhodymeniophycidae</taxon>
        <taxon>Gracilariales</taxon>
        <taxon>Pterocladiophilaceae</taxon>
        <taxon>Pterocladiophila</taxon>
    </lineage>
</organism>
<evidence type="ECO:0000256" key="1">
    <source>
        <dbReference type="ARBA" id="ARBA00007151"/>
    </source>
</evidence>
<keyword evidence="3" id="KW-0694">RNA-binding</keyword>
<dbReference type="SUPFAM" id="SSF47973">
    <property type="entry name" value="Ribosomal protein S7"/>
    <property type="match status" value="1"/>
</dbReference>
<evidence type="ECO:0000256" key="4">
    <source>
        <dbReference type="ARBA" id="ARBA00022980"/>
    </source>
</evidence>
<dbReference type="AlphaFoldDB" id="A0A6M3WWB6"/>
<reference evidence="7" key="1">
    <citation type="journal article" date="2020" name="J. Phycol.">
        <title>The Organelle Genomes in the Photosynthetic Red Algal Parasite Pterocladiophila hemisphaerica (Florideophyceae, Rhodophyta) Have Elevated Substitution Rates and Extreme Gene Loss in the Plastid Genome.</title>
        <authorList>
            <person name="Preuss M."/>
            <person name="Verbruggen H."/>
            <person name="Zuccarello G.C."/>
        </authorList>
    </citation>
    <scope>NUCLEOTIDE SEQUENCE</scope>
</reference>
<dbReference type="GO" id="GO:0015935">
    <property type="term" value="C:small ribosomal subunit"/>
    <property type="evidence" value="ECO:0007669"/>
    <property type="project" value="InterPro"/>
</dbReference>
<dbReference type="GO" id="GO:0006412">
    <property type="term" value="P:translation"/>
    <property type="evidence" value="ECO:0007669"/>
    <property type="project" value="InterPro"/>
</dbReference>
<dbReference type="InterPro" id="IPR036823">
    <property type="entry name" value="Ribosomal_uS7_dom_sf"/>
</dbReference>
<evidence type="ECO:0000259" key="6">
    <source>
        <dbReference type="Pfam" id="PF00177"/>
    </source>
</evidence>
<evidence type="ECO:0000256" key="2">
    <source>
        <dbReference type="ARBA" id="ARBA00022730"/>
    </source>
</evidence>